<evidence type="ECO:0000313" key="5">
    <source>
        <dbReference type="EMBL" id="EFA76764.1"/>
    </source>
</evidence>
<dbReference type="SUPFAM" id="SSF55909">
    <property type="entry name" value="Pentein"/>
    <property type="match status" value="1"/>
</dbReference>
<accession>D3BNA4</accession>
<evidence type="ECO:0000256" key="2">
    <source>
        <dbReference type="ARBA" id="ARBA00022801"/>
    </source>
</evidence>
<feature type="binding site" evidence="3">
    <location>
        <position position="421"/>
    </location>
    <ligand>
        <name>substrate</name>
    </ligand>
</feature>
<keyword evidence="2" id="KW-0378">Hydrolase</keyword>
<dbReference type="Gene3D" id="3.75.10.10">
    <property type="entry name" value="L-arginine/glycine Amidinotransferase, Chain A"/>
    <property type="match status" value="1"/>
</dbReference>
<dbReference type="GeneID" id="31364990"/>
<evidence type="ECO:0000256" key="1">
    <source>
        <dbReference type="ARBA" id="ARBA00008532"/>
    </source>
</evidence>
<proteinExistence type="inferred from homology"/>
<dbReference type="GO" id="GO:0000052">
    <property type="term" value="P:citrulline metabolic process"/>
    <property type="evidence" value="ECO:0007669"/>
    <property type="project" value="TreeGrafter"/>
</dbReference>
<dbReference type="PANTHER" id="PTHR12737">
    <property type="entry name" value="DIMETHYLARGININE DIMETHYLAMINOHYDROLASE"/>
    <property type="match status" value="1"/>
</dbReference>
<dbReference type="RefSeq" id="XP_020428896.1">
    <property type="nucleotide sequence ID" value="XM_020580309.1"/>
</dbReference>
<evidence type="ECO:0000256" key="3">
    <source>
        <dbReference type="PIRSR" id="PIRSR633199-2"/>
    </source>
</evidence>
<dbReference type="EMBL" id="ADBJ01000044">
    <property type="protein sequence ID" value="EFA76764.1"/>
    <property type="molecule type" value="Genomic_DNA"/>
</dbReference>
<dbReference type="GO" id="GO:0016597">
    <property type="term" value="F:amino acid binding"/>
    <property type="evidence" value="ECO:0007669"/>
    <property type="project" value="TreeGrafter"/>
</dbReference>
<feature type="signal peptide" evidence="4">
    <location>
        <begin position="1"/>
        <end position="18"/>
    </location>
</feature>
<dbReference type="InterPro" id="IPR033199">
    <property type="entry name" value="DDAH-like"/>
</dbReference>
<dbReference type="STRING" id="670386.D3BNA4"/>
<dbReference type="GO" id="GO:0045429">
    <property type="term" value="P:positive regulation of nitric oxide biosynthetic process"/>
    <property type="evidence" value="ECO:0007669"/>
    <property type="project" value="TreeGrafter"/>
</dbReference>
<dbReference type="AlphaFoldDB" id="D3BNA4"/>
<reference evidence="5 6" key="1">
    <citation type="journal article" date="2011" name="Genome Res.">
        <title>Phylogeny-wide analysis of social amoeba genomes highlights ancient origins for complex intercellular communication.</title>
        <authorList>
            <person name="Heidel A.J."/>
            <person name="Lawal H.M."/>
            <person name="Felder M."/>
            <person name="Schilde C."/>
            <person name="Helps N.R."/>
            <person name="Tunggal B."/>
            <person name="Rivero F."/>
            <person name="John U."/>
            <person name="Schleicher M."/>
            <person name="Eichinger L."/>
            <person name="Platzer M."/>
            <person name="Noegel A.A."/>
            <person name="Schaap P."/>
            <person name="Gloeckner G."/>
        </authorList>
    </citation>
    <scope>NUCLEOTIDE SEQUENCE [LARGE SCALE GENOMIC DNA]</scope>
    <source>
        <strain evidence="6">ATCC 26659 / Pp 5 / PN500</strain>
    </source>
</reference>
<feature type="binding site" evidence="3">
    <location>
        <position position="310"/>
    </location>
    <ligand>
        <name>substrate</name>
    </ligand>
</feature>
<gene>
    <name evidence="5" type="ORF">PPL_09515</name>
</gene>
<dbReference type="GO" id="GO:0006525">
    <property type="term" value="P:arginine metabolic process"/>
    <property type="evidence" value="ECO:0007669"/>
    <property type="project" value="TreeGrafter"/>
</dbReference>
<dbReference type="PANTHER" id="PTHR12737:SF9">
    <property type="entry name" value="DIMETHYLARGININASE"/>
    <property type="match status" value="1"/>
</dbReference>
<comment type="similarity">
    <text evidence="1">Belongs to the DDAH family.</text>
</comment>
<organism evidence="5 6">
    <name type="scientific">Heterostelium pallidum (strain ATCC 26659 / Pp 5 / PN500)</name>
    <name type="common">Cellular slime mold</name>
    <name type="synonym">Polysphondylium pallidum</name>
    <dbReference type="NCBI Taxonomy" id="670386"/>
    <lineage>
        <taxon>Eukaryota</taxon>
        <taxon>Amoebozoa</taxon>
        <taxon>Evosea</taxon>
        <taxon>Eumycetozoa</taxon>
        <taxon>Dictyostelia</taxon>
        <taxon>Acytosteliales</taxon>
        <taxon>Acytosteliaceae</taxon>
        <taxon>Heterostelium</taxon>
    </lineage>
</organism>
<keyword evidence="6" id="KW-1185">Reference proteome</keyword>
<sequence>MKVILSFVVLFLIASSTAIQVREQKPVSSGPSPAQFGDFVLGFVAGMEIAMNGNSTECVVESNATFDDFANGFTLIGEGFDHLSASDVEQGIELVGEGLAQIPQILSLCGVTEFIGDIVNVAKELSSGTGGIIEVILKEALNIFHNREDITEDWKNMVNDWKSGDYQSSGQNLGLVIMNFQHIITRLPSKSLVDGLTSSDLGKPDYKKAVEQHQKYIEALLSCGVDDVLILPPNIDYPDSVFVEDPVLCTPHCAIITRPGATTRREETKIIEPAIHRYYSNVERIQAPGTLEAGDVMMVGNHYYIGVSARTNEEGANQLIAILKKYKMTGSIVPLKKVLHLKTGLSYIENNNLLACGEFLTLEEFQKYNIIEVDESESYAANCIWVNSNVIMPAGFPKTAKKVADLGYNVITVDVSEFQKIDGGSKTMILTILQIS</sequence>
<feature type="binding site" evidence="3">
    <location>
        <position position="196"/>
    </location>
    <ligand>
        <name>substrate</name>
    </ligand>
</feature>
<keyword evidence="4" id="KW-0732">Signal</keyword>
<dbReference type="CDD" id="cd22935">
    <property type="entry name" value="SctA-like"/>
    <property type="match status" value="1"/>
</dbReference>
<comment type="caution">
    <text evidence="5">The sequence shown here is derived from an EMBL/GenBank/DDBJ whole genome shotgun (WGS) entry which is preliminary data.</text>
</comment>
<feature type="binding site" evidence="3">
    <location>
        <position position="264"/>
    </location>
    <ligand>
        <name>substrate</name>
    </ligand>
</feature>
<dbReference type="Proteomes" id="UP000001396">
    <property type="component" value="Unassembled WGS sequence"/>
</dbReference>
<dbReference type="Pfam" id="PF19420">
    <property type="entry name" value="DDAH_eukar"/>
    <property type="match status" value="1"/>
</dbReference>
<protein>
    <recommendedName>
        <fullName evidence="7">Dimethylargininase</fullName>
    </recommendedName>
</protein>
<evidence type="ECO:0008006" key="7">
    <source>
        <dbReference type="Google" id="ProtNLM"/>
    </source>
</evidence>
<feature type="binding site" evidence="3">
    <location>
        <begin position="244"/>
        <end position="245"/>
    </location>
    <ligand>
        <name>substrate</name>
    </ligand>
</feature>
<dbReference type="InParanoid" id="D3BNA4"/>
<feature type="binding site" evidence="3">
    <location>
        <position position="239"/>
    </location>
    <ligand>
        <name>substrate</name>
    </ligand>
</feature>
<evidence type="ECO:0000313" key="6">
    <source>
        <dbReference type="Proteomes" id="UP000001396"/>
    </source>
</evidence>
<evidence type="ECO:0000256" key="4">
    <source>
        <dbReference type="SAM" id="SignalP"/>
    </source>
</evidence>
<feature type="chain" id="PRO_5003041405" description="Dimethylargininase" evidence="4">
    <location>
        <begin position="19"/>
        <end position="436"/>
    </location>
</feature>
<name>D3BNA4_HETP5</name>
<dbReference type="GO" id="GO:0016403">
    <property type="term" value="F:dimethylargininase activity"/>
    <property type="evidence" value="ECO:0007669"/>
    <property type="project" value="TreeGrafter"/>
</dbReference>